<gene>
    <name evidence="7" type="ORF">L6773_08320</name>
</gene>
<protein>
    <submittedName>
        <fullName evidence="7">Transcriptional repressor</fullName>
    </submittedName>
</protein>
<name>A0ABS9KCI4_9BACT</name>
<dbReference type="Pfam" id="PF01475">
    <property type="entry name" value="FUR"/>
    <property type="match status" value="1"/>
</dbReference>
<dbReference type="PANTHER" id="PTHR33202:SF22">
    <property type="entry name" value="HYDROGEN PEROXIDE SENSITIVE REPRESSOR"/>
    <property type="match status" value="1"/>
</dbReference>
<dbReference type="EMBL" id="JAKLWS010000008">
    <property type="protein sequence ID" value="MCG2588565.1"/>
    <property type="molecule type" value="Genomic_DNA"/>
</dbReference>
<keyword evidence="2" id="KW-0678">Repressor</keyword>
<dbReference type="Proteomes" id="UP001165366">
    <property type="component" value="Unassembled WGS sequence"/>
</dbReference>
<sequence>MESATRNNALVEKLESRSIKPTAMRLLVLEYLVQKDEAVNLSDVEQHFKNSDRTTLYRTLKTFEDKGLVHEIHDLSGSAKYALCADDCSCAYPEDVHVHFYCNSCKKTYCFPDRSVPSISLPDDYHPVSGDFVINGVCPTCRN</sequence>
<evidence type="ECO:0000313" key="8">
    <source>
        <dbReference type="Proteomes" id="UP001165366"/>
    </source>
</evidence>
<keyword evidence="8" id="KW-1185">Reference proteome</keyword>
<evidence type="ECO:0000256" key="4">
    <source>
        <dbReference type="ARBA" id="ARBA00023015"/>
    </source>
</evidence>
<keyword evidence="4" id="KW-0805">Transcription regulation</keyword>
<proteinExistence type="inferred from homology"/>
<evidence type="ECO:0000256" key="3">
    <source>
        <dbReference type="ARBA" id="ARBA00022833"/>
    </source>
</evidence>
<dbReference type="PANTHER" id="PTHR33202">
    <property type="entry name" value="ZINC UPTAKE REGULATION PROTEIN"/>
    <property type="match status" value="1"/>
</dbReference>
<comment type="caution">
    <text evidence="7">The sequence shown here is derived from an EMBL/GenBank/DDBJ whole genome shotgun (WGS) entry which is preliminary data.</text>
</comment>
<reference evidence="7" key="2">
    <citation type="submission" date="2024-05" db="EMBL/GenBank/DDBJ databases">
        <title>Rhodohalobacter halophilus gen. nov., sp. nov., a moderately halophilic member of the family Balneolaceae.</title>
        <authorList>
            <person name="Xia J."/>
        </authorList>
    </citation>
    <scope>NUCLEOTIDE SEQUENCE</scope>
    <source>
        <strain evidence="7">WB101</strain>
    </source>
</reference>
<evidence type="ECO:0000256" key="6">
    <source>
        <dbReference type="ARBA" id="ARBA00023163"/>
    </source>
</evidence>
<evidence type="ECO:0000256" key="5">
    <source>
        <dbReference type="ARBA" id="ARBA00023125"/>
    </source>
</evidence>
<evidence type="ECO:0000313" key="7">
    <source>
        <dbReference type="EMBL" id="MCG2588565.1"/>
    </source>
</evidence>
<dbReference type="InterPro" id="IPR043135">
    <property type="entry name" value="Fur_C"/>
</dbReference>
<keyword evidence="3" id="KW-0862">Zinc</keyword>
<dbReference type="InterPro" id="IPR036388">
    <property type="entry name" value="WH-like_DNA-bd_sf"/>
</dbReference>
<dbReference type="SUPFAM" id="SSF46785">
    <property type="entry name" value="Winged helix' DNA-binding domain"/>
    <property type="match status" value="1"/>
</dbReference>
<accession>A0ABS9KCI4</accession>
<keyword evidence="6" id="KW-0804">Transcription</keyword>
<comment type="similarity">
    <text evidence="1">Belongs to the Fur family.</text>
</comment>
<dbReference type="InterPro" id="IPR002481">
    <property type="entry name" value="FUR"/>
</dbReference>
<evidence type="ECO:0000256" key="2">
    <source>
        <dbReference type="ARBA" id="ARBA00022491"/>
    </source>
</evidence>
<dbReference type="InterPro" id="IPR036390">
    <property type="entry name" value="WH_DNA-bd_sf"/>
</dbReference>
<dbReference type="RefSeq" id="WP_237853405.1">
    <property type="nucleotide sequence ID" value="NZ_JAKLWS010000008.1"/>
</dbReference>
<dbReference type="Gene3D" id="1.10.10.10">
    <property type="entry name" value="Winged helix-like DNA-binding domain superfamily/Winged helix DNA-binding domain"/>
    <property type="match status" value="1"/>
</dbReference>
<dbReference type="Gene3D" id="3.30.1490.190">
    <property type="match status" value="1"/>
</dbReference>
<reference evidence="7" key="1">
    <citation type="submission" date="2022-01" db="EMBL/GenBank/DDBJ databases">
        <authorList>
            <person name="Wang Y."/>
        </authorList>
    </citation>
    <scope>NUCLEOTIDE SEQUENCE</scope>
    <source>
        <strain evidence="7">WB101</strain>
    </source>
</reference>
<keyword evidence="5" id="KW-0238">DNA-binding</keyword>
<evidence type="ECO:0000256" key="1">
    <source>
        <dbReference type="ARBA" id="ARBA00007957"/>
    </source>
</evidence>
<organism evidence="7 8">
    <name type="scientific">Rhodohalobacter sulfatireducens</name>
    <dbReference type="NCBI Taxonomy" id="2911366"/>
    <lineage>
        <taxon>Bacteria</taxon>
        <taxon>Pseudomonadati</taxon>
        <taxon>Balneolota</taxon>
        <taxon>Balneolia</taxon>
        <taxon>Balneolales</taxon>
        <taxon>Balneolaceae</taxon>
        <taxon>Rhodohalobacter</taxon>
    </lineage>
</organism>